<dbReference type="EMBL" id="JACHIW010000001">
    <property type="protein sequence ID" value="MBB5157269.1"/>
    <property type="molecule type" value="Genomic_DNA"/>
</dbReference>
<reference evidence="6 7" key="1">
    <citation type="submission" date="2020-08" db="EMBL/GenBank/DDBJ databases">
        <title>Sequencing the genomes of 1000 actinobacteria strains.</title>
        <authorList>
            <person name="Klenk H.-P."/>
        </authorList>
    </citation>
    <scope>NUCLEOTIDE SEQUENCE [LARGE SCALE GENOMIC DNA]</scope>
    <source>
        <strain evidence="6 7">DSM 45584</strain>
    </source>
</reference>
<evidence type="ECO:0000313" key="6">
    <source>
        <dbReference type="EMBL" id="MBB5157269.1"/>
    </source>
</evidence>
<dbReference type="InterPro" id="IPR028081">
    <property type="entry name" value="Leu-bd"/>
</dbReference>
<evidence type="ECO:0000259" key="5">
    <source>
        <dbReference type="Pfam" id="PF13458"/>
    </source>
</evidence>
<dbReference type="Gene3D" id="3.40.50.2300">
    <property type="match status" value="2"/>
</dbReference>
<gene>
    <name evidence="6" type="ORF">BJ970_004803</name>
</gene>
<evidence type="ECO:0000256" key="2">
    <source>
        <dbReference type="ARBA" id="ARBA00022448"/>
    </source>
</evidence>
<comment type="caution">
    <text evidence="6">The sequence shown here is derived from an EMBL/GenBank/DDBJ whole genome shotgun (WGS) entry which is preliminary data.</text>
</comment>
<dbReference type="PRINTS" id="PR00337">
    <property type="entry name" value="LEUILEVALBP"/>
</dbReference>
<dbReference type="Pfam" id="PF13458">
    <property type="entry name" value="Peripla_BP_6"/>
    <property type="match status" value="1"/>
</dbReference>
<keyword evidence="3" id="KW-0732">Signal</keyword>
<name>A0A840QFA7_9PSEU</name>
<accession>A0A840QFA7</accession>
<evidence type="ECO:0000256" key="3">
    <source>
        <dbReference type="ARBA" id="ARBA00022729"/>
    </source>
</evidence>
<dbReference type="SUPFAM" id="SSF53822">
    <property type="entry name" value="Periplasmic binding protein-like I"/>
    <property type="match status" value="1"/>
</dbReference>
<proteinExistence type="inferred from homology"/>
<dbReference type="Proteomes" id="UP000584374">
    <property type="component" value="Unassembled WGS sequence"/>
</dbReference>
<dbReference type="PANTHER" id="PTHR47628">
    <property type="match status" value="1"/>
</dbReference>
<protein>
    <submittedName>
        <fullName evidence="6">ABC-type branched-subunit amino acid transport system substrate-binding protein</fullName>
    </submittedName>
</protein>
<evidence type="ECO:0000256" key="4">
    <source>
        <dbReference type="ARBA" id="ARBA00022970"/>
    </source>
</evidence>
<dbReference type="PANTHER" id="PTHR47628:SF1">
    <property type="entry name" value="ALIPHATIC AMIDASE EXPRESSION-REGULATING PROTEIN"/>
    <property type="match status" value="1"/>
</dbReference>
<dbReference type="GO" id="GO:0006865">
    <property type="term" value="P:amino acid transport"/>
    <property type="evidence" value="ECO:0007669"/>
    <property type="project" value="UniProtKB-KW"/>
</dbReference>
<organism evidence="6 7">
    <name type="scientific">Saccharopolyspora phatthalungensis</name>
    <dbReference type="NCBI Taxonomy" id="664693"/>
    <lineage>
        <taxon>Bacteria</taxon>
        <taxon>Bacillati</taxon>
        <taxon>Actinomycetota</taxon>
        <taxon>Actinomycetes</taxon>
        <taxon>Pseudonocardiales</taxon>
        <taxon>Pseudonocardiaceae</taxon>
        <taxon>Saccharopolyspora</taxon>
    </lineage>
</organism>
<dbReference type="CDD" id="cd06358">
    <property type="entry name" value="PBP1_NHase"/>
    <property type="match status" value="1"/>
</dbReference>
<dbReference type="RefSeq" id="WP_184728255.1">
    <property type="nucleotide sequence ID" value="NZ_JACHIW010000001.1"/>
</dbReference>
<keyword evidence="2" id="KW-0813">Transport</keyword>
<feature type="domain" description="Leucine-binding protein" evidence="5">
    <location>
        <begin position="6"/>
        <end position="340"/>
    </location>
</feature>
<dbReference type="InterPro" id="IPR000709">
    <property type="entry name" value="Leu_Ile_Val-bd"/>
</dbReference>
<comment type="similarity">
    <text evidence="1">Belongs to the leucine-binding protein family.</text>
</comment>
<keyword evidence="4" id="KW-0029">Amino-acid transport</keyword>
<sequence>MDADSVMIAVVNPMQGPLGIIGPPAQLCAQLALEEINERGGILGRQVHLLSVDGGVAPATVAARIESLVARGLIDAVVGTHTSAVRERVTPVLRNQYPYVYTSLYEGGERNPGVFLTGETPDLQIAPAMRLLAEDRRIKRWAVVGNDYIWPRATAAYIRRHLARVEQELVGEWYEPLGRQDFSGSLEWLSSTGVEGVVVLLVGQDGVEFHRGFAARGLSRRITRLTPLMDENMVYAAGIEASHDLFVSAAYFSVLPTEGSLDFTGRYARRFGPDAPVVGTMAESCYEGMHLLAALAAAAGSLDISKMSQAADSVVLDGPRGRQVIRDRHAIATTYLAEAEGLDFRILTDLLPKR</sequence>
<dbReference type="InterPro" id="IPR028082">
    <property type="entry name" value="Peripla_BP_I"/>
</dbReference>
<keyword evidence="7" id="KW-1185">Reference proteome</keyword>
<dbReference type="AlphaFoldDB" id="A0A840QFA7"/>
<evidence type="ECO:0000313" key="7">
    <source>
        <dbReference type="Proteomes" id="UP000584374"/>
    </source>
</evidence>
<evidence type="ECO:0000256" key="1">
    <source>
        <dbReference type="ARBA" id="ARBA00010062"/>
    </source>
</evidence>